<accession>A0A392MSM9</accession>
<feature type="region of interest" description="Disordered" evidence="2">
    <location>
        <begin position="286"/>
        <end position="341"/>
    </location>
</feature>
<keyword evidence="1" id="KW-0175">Coiled coil</keyword>
<evidence type="ECO:0000259" key="3">
    <source>
        <dbReference type="Pfam" id="PF03732"/>
    </source>
</evidence>
<comment type="caution">
    <text evidence="4">The sequence shown here is derived from an EMBL/GenBank/DDBJ whole genome shotgun (WGS) entry which is preliminary data.</text>
</comment>
<sequence>VTQGFQPVNPTTLDVKKVVMKELRNNQFKGDNSQDPWEHLVNFKEACALQKQPDNITEDQKKLFLFSYSLTKHAKDWLYCLPTMTIRTWKELEGRFLDRFFTRDQYKERKAELMNFQQHRKESLYQSYERFKLLKRRCPNHRICAAELMYIFINGIKQKQRMFLDASARGSVQNKTLAEVEELIQNMCQNQYNKMEDDEEDLLEQLEEMKHKEQLERINKLQKEEELRSKEQRTQETRLEVMMMQLTQTMVEQMQALAEKVSKIENEQCKAIELRNRTVYIVEKPKKDKTSKTSEVQNSSTQEITKDIEGTDERTGTTQESEQVVQNDPQPTPVPHPVYANPKPKVIVIPYPSKDEKKEIQKEQNRKFEGYITQMEIIVPLKDMLQISPPFHKFVKNLVGGKIQLLERGTVMLTEECSALFQKTIPRKCKDPGSITVPCSIGGVEIGQALCDLGASVNLMPLSIMKK</sequence>
<evidence type="ECO:0000256" key="1">
    <source>
        <dbReference type="SAM" id="Coils"/>
    </source>
</evidence>
<feature type="compositionally biased region" description="Polar residues" evidence="2">
    <location>
        <begin position="316"/>
        <end position="329"/>
    </location>
</feature>
<dbReference type="PANTHER" id="PTHR33223:SF11">
    <property type="entry name" value="ELEMENT PROTEIN, PUTATIVE-RELATED"/>
    <property type="match status" value="1"/>
</dbReference>
<feature type="coiled-coil region" evidence="1">
    <location>
        <begin position="189"/>
        <end position="277"/>
    </location>
</feature>
<gene>
    <name evidence="4" type="ORF">A2U01_0011433</name>
</gene>
<keyword evidence="5" id="KW-1185">Reference proteome</keyword>
<dbReference type="InterPro" id="IPR021109">
    <property type="entry name" value="Peptidase_aspartic_dom_sf"/>
</dbReference>
<organism evidence="4 5">
    <name type="scientific">Trifolium medium</name>
    <dbReference type="NCBI Taxonomy" id="97028"/>
    <lineage>
        <taxon>Eukaryota</taxon>
        <taxon>Viridiplantae</taxon>
        <taxon>Streptophyta</taxon>
        <taxon>Embryophyta</taxon>
        <taxon>Tracheophyta</taxon>
        <taxon>Spermatophyta</taxon>
        <taxon>Magnoliopsida</taxon>
        <taxon>eudicotyledons</taxon>
        <taxon>Gunneridae</taxon>
        <taxon>Pentapetalae</taxon>
        <taxon>rosids</taxon>
        <taxon>fabids</taxon>
        <taxon>Fabales</taxon>
        <taxon>Fabaceae</taxon>
        <taxon>Papilionoideae</taxon>
        <taxon>50 kb inversion clade</taxon>
        <taxon>NPAAA clade</taxon>
        <taxon>Hologalegina</taxon>
        <taxon>IRL clade</taxon>
        <taxon>Trifolieae</taxon>
        <taxon>Trifolium</taxon>
    </lineage>
</organism>
<evidence type="ECO:0000256" key="2">
    <source>
        <dbReference type="SAM" id="MobiDB-lite"/>
    </source>
</evidence>
<proteinExistence type="predicted"/>
<feature type="domain" description="Retrotransposon gag" evidence="3">
    <location>
        <begin position="65"/>
        <end position="157"/>
    </location>
</feature>
<protein>
    <recommendedName>
        <fullName evidence="3">Retrotransposon gag domain-containing protein</fullName>
    </recommendedName>
</protein>
<reference evidence="4 5" key="1">
    <citation type="journal article" date="2018" name="Front. Plant Sci.">
        <title>Red Clover (Trifolium pratense) and Zigzag Clover (T. medium) - A Picture of Genomic Similarities and Differences.</title>
        <authorList>
            <person name="Dluhosova J."/>
            <person name="Istvanek J."/>
            <person name="Nedelnik J."/>
            <person name="Repkova J."/>
        </authorList>
    </citation>
    <scope>NUCLEOTIDE SEQUENCE [LARGE SCALE GENOMIC DNA]</scope>
    <source>
        <strain evidence="5">cv. 10/8</strain>
        <tissue evidence="4">Leaf</tissue>
    </source>
</reference>
<dbReference type="Gene3D" id="2.40.70.10">
    <property type="entry name" value="Acid Proteases"/>
    <property type="match status" value="1"/>
</dbReference>
<dbReference type="Pfam" id="PF03732">
    <property type="entry name" value="Retrotrans_gag"/>
    <property type="match status" value="1"/>
</dbReference>
<feature type="compositionally biased region" description="Basic and acidic residues" evidence="2">
    <location>
        <begin position="304"/>
        <end position="315"/>
    </location>
</feature>
<dbReference type="EMBL" id="LXQA010018484">
    <property type="protein sequence ID" value="MCH90517.1"/>
    <property type="molecule type" value="Genomic_DNA"/>
</dbReference>
<feature type="non-terminal residue" evidence="4">
    <location>
        <position position="1"/>
    </location>
</feature>
<evidence type="ECO:0000313" key="5">
    <source>
        <dbReference type="Proteomes" id="UP000265520"/>
    </source>
</evidence>
<name>A0A392MSM9_9FABA</name>
<feature type="non-terminal residue" evidence="4">
    <location>
        <position position="467"/>
    </location>
</feature>
<evidence type="ECO:0000313" key="4">
    <source>
        <dbReference type="EMBL" id="MCH90517.1"/>
    </source>
</evidence>
<feature type="compositionally biased region" description="Polar residues" evidence="2">
    <location>
        <begin position="293"/>
        <end position="303"/>
    </location>
</feature>
<dbReference type="AlphaFoldDB" id="A0A392MSM9"/>
<dbReference type="Proteomes" id="UP000265520">
    <property type="component" value="Unassembled WGS sequence"/>
</dbReference>
<dbReference type="PANTHER" id="PTHR33223">
    <property type="entry name" value="CCHC-TYPE DOMAIN-CONTAINING PROTEIN"/>
    <property type="match status" value="1"/>
</dbReference>
<dbReference type="InterPro" id="IPR005162">
    <property type="entry name" value="Retrotrans_gag_dom"/>
</dbReference>